<keyword evidence="2" id="KW-0812">Transmembrane</keyword>
<feature type="compositionally biased region" description="Low complexity" evidence="1">
    <location>
        <begin position="609"/>
        <end position="619"/>
    </location>
</feature>
<protein>
    <recommendedName>
        <fullName evidence="3">MAM domain-containing protein</fullName>
    </recommendedName>
</protein>
<dbReference type="OrthoDB" id="6279422at2759"/>
<feature type="region of interest" description="Disordered" evidence="1">
    <location>
        <begin position="720"/>
        <end position="748"/>
    </location>
</feature>
<reference evidence="4 5" key="2">
    <citation type="journal article" date="2021" name="Genomics">
        <title>High-quality reference genome for Clonorchis sinensis.</title>
        <authorList>
            <person name="Young N.D."/>
            <person name="Stroehlein A.J."/>
            <person name="Kinkar L."/>
            <person name="Wang T."/>
            <person name="Sohn W.M."/>
            <person name="Chang B.C.H."/>
            <person name="Kaur P."/>
            <person name="Weisz D."/>
            <person name="Dudchenko O."/>
            <person name="Aiden E.L."/>
            <person name="Korhonen P.K."/>
            <person name="Gasser R.B."/>
        </authorList>
    </citation>
    <scope>NUCLEOTIDE SEQUENCE [LARGE SCALE GENOMIC DNA]</scope>
    <source>
        <strain evidence="4">Cs-k2</strain>
    </source>
</reference>
<feature type="transmembrane region" description="Helical" evidence="2">
    <location>
        <begin position="341"/>
        <end position="367"/>
    </location>
</feature>
<dbReference type="EMBL" id="NIRI02000042">
    <property type="protein sequence ID" value="KAG5447367.1"/>
    <property type="molecule type" value="Genomic_DNA"/>
</dbReference>
<dbReference type="Proteomes" id="UP000286415">
    <property type="component" value="Unassembled WGS sequence"/>
</dbReference>
<evidence type="ECO:0000259" key="3">
    <source>
        <dbReference type="PROSITE" id="PS50060"/>
    </source>
</evidence>
<dbReference type="GO" id="GO:0016020">
    <property type="term" value="C:membrane"/>
    <property type="evidence" value="ECO:0007669"/>
    <property type="project" value="InterPro"/>
</dbReference>
<name>A0A8T1MDB9_CLOSI</name>
<organism evidence="4 5">
    <name type="scientific">Clonorchis sinensis</name>
    <name type="common">Chinese liver fluke</name>
    <dbReference type="NCBI Taxonomy" id="79923"/>
    <lineage>
        <taxon>Eukaryota</taxon>
        <taxon>Metazoa</taxon>
        <taxon>Spiralia</taxon>
        <taxon>Lophotrochozoa</taxon>
        <taxon>Platyhelminthes</taxon>
        <taxon>Trematoda</taxon>
        <taxon>Digenea</taxon>
        <taxon>Opisthorchiida</taxon>
        <taxon>Opisthorchiata</taxon>
        <taxon>Opisthorchiidae</taxon>
        <taxon>Clonorchis</taxon>
    </lineage>
</organism>
<feature type="region of interest" description="Disordered" evidence="1">
    <location>
        <begin position="492"/>
        <end position="513"/>
    </location>
</feature>
<evidence type="ECO:0000313" key="4">
    <source>
        <dbReference type="EMBL" id="KAG5447367.1"/>
    </source>
</evidence>
<feature type="domain" description="MAM" evidence="3">
    <location>
        <begin position="275"/>
        <end position="324"/>
    </location>
</feature>
<feature type="region of interest" description="Disordered" evidence="1">
    <location>
        <begin position="609"/>
        <end position="661"/>
    </location>
</feature>
<reference evidence="4 5" key="1">
    <citation type="journal article" date="2018" name="Biotechnol. Adv.">
        <title>Improved genomic resources and new bioinformatic workflow for the carcinogenic parasite Clonorchis sinensis: Biotechnological implications.</title>
        <authorList>
            <person name="Wang D."/>
            <person name="Korhonen P.K."/>
            <person name="Gasser R.B."/>
            <person name="Young N.D."/>
        </authorList>
    </citation>
    <scope>NUCLEOTIDE SEQUENCE [LARGE SCALE GENOMIC DNA]</scope>
    <source>
        <strain evidence="4">Cs-k2</strain>
    </source>
</reference>
<keyword evidence="2" id="KW-0472">Membrane</keyword>
<evidence type="ECO:0000256" key="1">
    <source>
        <dbReference type="SAM" id="MobiDB-lite"/>
    </source>
</evidence>
<accession>A0A8T1MDB9</accession>
<dbReference type="PROSITE" id="PS50060">
    <property type="entry name" value="MAM_2"/>
    <property type="match status" value="1"/>
</dbReference>
<comment type="caution">
    <text evidence="4">The sequence shown here is derived from an EMBL/GenBank/DDBJ whole genome shotgun (WGS) entry which is preliminary data.</text>
</comment>
<keyword evidence="2" id="KW-1133">Transmembrane helix</keyword>
<dbReference type="InterPro" id="IPR000998">
    <property type="entry name" value="MAM_dom"/>
</dbReference>
<proteinExistence type="predicted"/>
<keyword evidence="5" id="KW-1185">Reference proteome</keyword>
<evidence type="ECO:0000313" key="5">
    <source>
        <dbReference type="Proteomes" id="UP000286415"/>
    </source>
</evidence>
<feature type="compositionally biased region" description="Low complexity" evidence="1">
    <location>
        <begin position="720"/>
        <end position="733"/>
    </location>
</feature>
<dbReference type="AlphaFoldDB" id="A0A8T1MDB9"/>
<feature type="compositionally biased region" description="Polar residues" evidence="1">
    <location>
        <begin position="492"/>
        <end position="506"/>
    </location>
</feature>
<evidence type="ECO:0000256" key="2">
    <source>
        <dbReference type="SAM" id="Phobius"/>
    </source>
</evidence>
<gene>
    <name evidence="4" type="ORF">CSKR_200491</name>
</gene>
<feature type="compositionally biased region" description="Low complexity" evidence="1">
    <location>
        <begin position="626"/>
        <end position="661"/>
    </location>
</feature>
<sequence>MDSLFHTSGSVKFHSREACEAPTLTCSNVHHFVEGATETMTKGRDEIPHLKDLHPKGLVALNLHLMTATRILFPKLLHSNASRADGEFIHCLVGELMLFNSLYLFSDNEGLWISDFATTDQLEWKIALVDLYRGQTPADYKVKWRYFALRNNAVVSTACEHFFKNYCCRLIYSSCRNPSPFSDSVNVAVTCSSTVLWRSTVTPLTLQDSWSVASITLNVTDGLDFKRLQGRPAWERKQVYSRLVLPYLSINFSPSENERLWQSSLPGVDRNTLTGQWQMAMVQIAYNGTTSDYKLILEGTIPAGYPDARICVDNITSYTEPCSALQKTAAVVSSHWSWAQYFGITFITALILGLTIPILFLVILIWACRRRHHNMNSPYTDNKLFSTNLWYYIGGKEINDDPTGFRGASSLIRSNKHCHPSSGAGTLRNNTQVVPDVMDLPDVVIPGGRVVSFNYSGNTLGPGGTLRHMSQTSSQLMQPTNCFNTGLTMGTVSSQSSGTPATTVGRSGQDGVLQPDPNFNFQQQQQQNQQQHNGLLGVPGQLPMLMTQSVSPNYRAESNAGQFHDTNAVGSAGQYNTYAPSMVTTSQPQYQPQQQSIIQPQVTVGAFQQQPVQQHQVQSYPPPVGQPQQPQPVVSQQQQVPLQQQVLPQQPQQPIHQQLPQQVQAAGVQFTQPTANQAPQQQQLSQRRSIIQPFQLPPPQQQQQTQQHQSFAAQLPNQPVSVHPQVQPQQPRASVPPPQPPQQQHQPPIQQNIYHMATGSPNAQFNTVATQPVSTAPNTQPIAAVTPTTRVPATPVSSLQSDSLTDADQQAAMAALFAATEEAELSGESNFIGNGMPARDINDTYVDAAHPSIREDHPPPGYDEAIGLILPRPAQNGGNNHHVSNNAHNMFISQNTMAKPALPVPSTACTPPPALPPRRVVNGMGLEDIEDPQPGACLSLAERYGLPVAEI</sequence>